<evidence type="ECO:0000256" key="1">
    <source>
        <dbReference type="ARBA" id="ARBA00001946"/>
    </source>
</evidence>
<dbReference type="RefSeq" id="WP_209456082.1">
    <property type="nucleotide sequence ID" value="NZ_BAAACS010000012.1"/>
</dbReference>
<organism evidence="5 6">
    <name type="scientific">Metaclostridioides mangenotii</name>
    <dbReference type="NCBI Taxonomy" id="1540"/>
    <lineage>
        <taxon>Bacteria</taxon>
        <taxon>Bacillati</taxon>
        <taxon>Bacillota</taxon>
        <taxon>Clostridia</taxon>
        <taxon>Peptostreptococcales</taxon>
        <taxon>Peptostreptococcaceae</taxon>
        <taxon>Metaclostridioides</taxon>
    </lineage>
</organism>
<dbReference type="EMBL" id="JAGGJX010000001">
    <property type="protein sequence ID" value="MBP1854595.1"/>
    <property type="molecule type" value="Genomic_DNA"/>
</dbReference>
<dbReference type="CDD" id="cd03424">
    <property type="entry name" value="NUDIX_ADPRase_Nudt5_UGPPase_Nudt14"/>
    <property type="match status" value="1"/>
</dbReference>
<comment type="cofactor">
    <cofactor evidence="1">
        <name>Mg(2+)</name>
        <dbReference type="ChEBI" id="CHEBI:18420"/>
    </cofactor>
</comment>
<dbReference type="PRINTS" id="PR00502">
    <property type="entry name" value="NUDIXFAMILY"/>
</dbReference>
<dbReference type="Gene3D" id="3.90.79.10">
    <property type="entry name" value="Nucleoside Triphosphate Pyrophosphohydrolase"/>
    <property type="match status" value="1"/>
</dbReference>
<dbReference type="SUPFAM" id="SSF55811">
    <property type="entry name" value="Nudix"/>
    <property type="match status" value="1"/>
</dbReference>
<reference evidence="5 6" key="1">
    <citation type="submission" date="2021-03" db="EMBL/GenBank/DDBJ databases">
        <title>Genomic Encyclopedia of Type Strains, Phase IV (KMG-IV): sequencing the most valuable type-strain genomes for metagenomic binning, comparative biology and taxonomic classification.</title>
        <authorList>
            <person name="Goeker M."/>
        </authorList>
    </citation>
    <scope>NUCLEOTIDE SEQUENCE [LARGE SCALE GENOMIC DNA]</scope>
    <source>
        <strain evidence="5 6">DSM 1289</strain>
    </source>
</reference>
<evidence type="ECO:0000313" key="6">
    <source>
        <dbReference type="Proteomes" id="UP000767291"/>
    </source>
</evidence>
<comment type="similarity">
    <text evidence="3">Belongs to the Nudix hydrolase family.</text>
</comment>
<name>A0ABS4E9G8_9FIRM</name>
<comment type="caution">
    <text evidence="5">The sequence shown here is derived from an EMBL/GenBank/DDBJ whole genome shotgun (WGS) entry which is preliminary data.</text>
</comment>
<dbReference type="InterPro" id="IPR000086">
    <property type="entry name" value="NUDIX_hydrolase_dom"/>
</dbReference>
<keyword evidence="2 3" id="KW-0378">Hydrolase</keyword>
<dbReference type="EC" id="3.6.1.13" evidence="5"/>
<evidence type="ECO:0000256" key="2">
    <source>
        <dbReference type="ARBA" id="ARBA00022801"/>
    </source>
</evidence>
<dbReference type="InterPro" id="IPR020084">
    <property type="entry name" value="NUDIX_hydrolase_CS"/>
</dbReference>
<evidence type="ECO:0000313" key="5">
    <source>
        <dbReference type="EMBL" id="MBP1854595.1"/>
    </source>
</evidence>
<evidence type="ECO:0000259" key="4">
    <source>
        <dbReference type="PROSITE" id="PS51462"/>
    </source>
</evidence>
<dbReference type="InterPro" id="IPR020476">
    <property type="entry name" value="Nudix_hydrolase"/>
</dbReference>
<dbReference type="InterPro" id="IPR015797">
    <property type="entry name" value="NUDIX_hydrolase-like_dom_sf"/>
</dbReference>
<dbReference type="GO" id="GO:0047631">
    <property type="term" value="F:ADP-ribose diphosphatase activity"/>
    <property type="evidence" value="ECO:0007669"/>
    <property type="project" value="UniProtKB-EC"/>
</dbReference>
<dbReference type="PROSITE" id="PS51462">
    <property type="entry name" value="NUDIX"/>
    <property type="match status" value="1"/>
</dbReference>
<dbReference type="PANTHER" id="PTHR11839">
    <property type="entry name" value="UDP/ADP-SUGAR PYROPHOSPHATASE"/>
    <property type="match status" value="1"/>
</dbReference>
<keyword evidence="6" id="KW-1185">Reference proteome</keyword>
<sequence length="176" mass="19712">MVLEEKTIKSDKIYTGKIVSLRVDTVEIPEKGYSKREIIEHGGAVGIVAITDDNKIVLVKQFRKPIEDALVEIPAGKLEIGENPKECAIRELQEETGYTAENIKLIHKFYSSAGFSNEKIFIYLATGLTPGETMLESDEFLDVMEIDVKEAFEMVIKNEIEDAKSTIGILMTKDLI</sequence>
<proteinExistence type="inferred from homology"/>
<dbReference type="PROSITE" id="PS00893">
    <property type="entry name" value="NUDIX_BOX"/>
    <property type="match status" value="1"/>
</dbReference>
<dbReference type="Pfam" id="PF00293">
    <property type="entry name" value="NUDIX"/>
    <property type="match status" value="1"/>
</dbReference>
<dbReference type="PANTHER" id="PTHR11839:SF18">
    <property type="entry name" value="NUDIX HYDROLASE DOMAIN-CONTAINING PROTEIN"/>
    <property type="match status" value="1"/>
</dbReference>
<accession>A0ABS4E9G8</accession>
<gene>
    <name evidence="5" type="ORF">J2Z43_000985</name>
</gene>
<evidence type="ECO:0000256" key="3">
    <source>
        <dbReference type="RuleBase" id="RU003476"/>
    </source>
</evidence>
<feature type="domain" description="Nudix hydrolase" evidence="4">
    <location>
        <begin position="40"/>
        <end position="168"/>
    </location>
</feature>
<dbReference type="Proteomes" id="UP000767291">
    <property type="component" value="Unassembled WGS sequence"/>
</dbReference>
<protein>
    <submittedName>
        <fullName evidence="5">ADP-ribose pyrophosphatase</fullName>
        <ecNumber evidence="5">3.6.1.13</ecNumber>
    </submittedName>
</protein>